<keyword evidence="5" id="KW-0676">Redox-active center</keyword>
<proteinExistence type="predicted"/>
<keyword evidence="4" id="KW-1015">Disulfide bond</keyword>
<dbReference type="OrthoDB" id="9796554at2"/>
<name>A0A345SZ13_9ACTN</name>
<dbReference type="Proteomes" id="UP000249340">
    <property type="component" value="Chromosome"/>
</dbReference>
<feature type="chain" id="PRO_5038400312" evidence="6">
    <location>
        <begin position="25"/>
        <end position="204"/>
    </location>
</feature>
<evidence type="ECO:0000256" key="1">
    <source>
        <dbReference type="ARBA" id="ARBA00004196"/>
    </source>
</evidence>
<dbReference type="EMBL" id="CP031264">
    <property type="protein sequence ID" value="AXI78968.1"/>
    <property type="molecule type" value="Genomic_DNA"/>
</dbReference>
<evidence type="ECO:0000256" key="3">
    <source>
        <dbReference type="ARBA" id="ARBA00022968"/>
    </source>
</evidence>
<dbReference type="CDD" id="cd02966">
    <property type="entry name" value="TlpA_like_family"/>
    <property type="match status" value="1"/>
</dbReference>
<accession>A0A345SZ13</accession>
<reference evidence="9" key="1">
    <citation type="submission" date="2018-07" db="EMBL/GenBank/DDBJ databases">
        <title>Streptacidiphilus bronchialis DSM 106435 chromosome.</title>
        <authorList>
            <person name="Batra D."/>
            <person name="Gulvik C.A."/>
        </authorList>
    </citation>
    <scope>NUCLEOTIDE SEQUENCE [LARGE SCALE GENOMIC DNA]</scope>
    <source>
        <strain evidence="9">DSM 106435</strain>
    </source>
</reference>
<evidence type="ECO:0000259" key="7">
    <source>
        <dbReference type="PROSITE" id="PS51352"/>
    </source>
</evidence>
<dbReference type="PANTHER" id="PTHR42852:SF6">
    <property type="entry name" value="THIOL:DISULFIDE INTERCHANGE PROTEIN DSBE"/>
    <property type="match status" value="1"/>
</dbReference>
<evidence type="ECO:0000256" key="5">
    <source>
        <dbReference type="ARBA" id="ARBA00023284"/>
    </source>
</evidence>
<dbReference type="InterPro" id="IPR013766">
    <property type="entry name" value="Thioredoxin_domain"/>
</dbReference>
<dbReference type="Pfam" id="PF00578">
    <property type="entry name" value="AhpC-TSA"/>
    <property type="match status" value="1"/>
</dbReference>
<dbReference type="AlphaFoldDB" id="A0A345SZ13"/>
<dbReference type="GO" id="GO:0016209">
    <property type="term" value="F:antioxidant activity"/>
    <property type="evidence" value="ECO:0007669"/>
    <property type="project" value="InterPro"/>
</dbReference>
<dbReference type="GO" id="GO:0017004">
    <property type="term" value="P:cytochrome complex assembly"/>
    <property type="evidence" value="ECO:0007669"/>
    <property type="project" value="UniProtKB-KW"/>
</dbReference>
<keyword evidence="3" id="KW-0735">Signal-anchor</keyword>
<dbReference type="InterPro" id="IPR017937">
    <property type="entry name" value="Thioredoxin_CS"/>
</dbReference>
<evidence type="ECO:0000313" key="8">
    <source>
        <dbReference type="EMBL" id="AXI78968.1"/>
    </source>
</evidence>
<feature type="signal peptide" evidence="6">
    <location>
        <begin position="1"/>
        <end position="24"/>
    </location>
</feature>
<evidence type="ECO:0000256" key="2">
    <source>
        <dbReference type="ARBA" id="ARBA00022748"/>
    </source>
</evidence>
<dbReference type="PROSITE" id="PS00194">
    <property type="entry name" value="THIOREDOXIN_1"/>
    <property type="match status" value="1"/>
</dbReference>
<dbReference type="PROSITE" id="PS51257">
    <property type="entry name" value="PROKAR_LIPOPROTEIN"/>
    <property type="match status" value="1"/>
</dbReference>
<dbReference type="KEGG" id="stri:C7M71_017665"/>
<dbReference type="RefSeq" id="WP_111489460.1">
    <property type="nucleotide sequence ID" value="NZ_CP031264.1"/>
</dbReference>
<feature type="domain" description="Thioredoxin" evidence="7">
    <location>
        <begin position="57"/>
        <end position="201"/>
    </location>
</feature>
<sequence>MSLGRSASRRARVRLAAVAGAVLAAVAAAGCSSSGSGGGDAGSGFVAGKGGIDTAAAGHRPTAPDISGETVDGRKAALSDFKGKVVVVNVWGSWCPPCRLEAKGFQRTWTAYQGKDVQFLGINTRDTSVQNAKVFEKNFGITYPSLYDPSGAQILRFPKGALNPQFIPSTLVIDRDGKIAARAIKPLAEEDLESMIKPVLAETS</sequence>
<evidence type="ECO:0000313" key="9">
    <source>
        <dbReference type="Proteomes" id="UP000249340"/>
    </source>
</evidence>
<dbReference type="GO" id="GO:0016491">
    <property type="term" value="F:oxidoreductase activity"/>
    <property type="evidence" value="ECO:0007669"/>
    <property type="project" value="InterPro"/>
</dbReference>
<dbReference type="SUPFAM" id="SSF52833">
    <property type="entry name" value="Thioredoxin-like"/>
    <property type="match status" value="1"/>
</dbReference>
<keyword evidence="9" id="KW-1185">Reference proteome</keyword>
<dbReference type="InterPro" id="IPR000866">
    <property type="entry name" value="AhpC/TSA"/>
</dbReference>
<keyword evidence="6" id="KW-0732">Signal</keyword>
<dbReference type="InterPro" id="IPR050553">
    <property type="entry name" value="Thioredoxin_ResA/DsbE_sf"/>
</dbReference>
<keyword evidence="3" id="KW-0812">Transmembrane</keyword>
<keyword evidence="2" id="KW-0201">Cytochrome c-type biogenesis</keyword>
<dbReference type="Gene3D" id="3.40.30.10">
    <property type="entry name" value="Glutaredoxin"/>
    <property type="match status" value="1"/>
</dbReference>
<dbReference type="GO" id="GO:0030313">
    <property type="term" value="C:cell envelope"/>
    <property type="evidence" value="ECO:0007669"/>
    <property type="project" value="UniProtKB-SubCell"/>
</dbReference>
<evidence type="ECO:0000256" key="4">
    <source>
        <dbReference type="ARBA" id="ARBA00023157"/>
    </source>
</evidence>
<dbReference type="PROSITE" id="PS51352">
    <property type="entry name" value="THIOREDOXIN_2"/>
    <property type="match status" value="1"/>
</dbReference>
<organism evidence="8 9">
    <name type="scientific">Peterkaempfera bronchialis</name>
    <dbReference type="NCBI Taxonomy" id="2126346"/>
    <lineage>
        <taxon>Bacteria</taxon>
        <taxon>Bacillati</taxon>
        <taxon>Actinomycetota</taxon>
        <taxon>Actinomycetes</taxon>
        <taxon>Kitasatosporales</taxon>
        <taxon>Streptomycetaceae</taxon>
        <taxon>Peterkaempfera</taxon>
    </lineage>
</organism>
<evidence type="ECO:0000256" key="6">
    <source>
        <dbReference type="SAM" id="SignalP"/>
    </source>
</evidence>
<dbReference type="PANTHER" id="PTHR42852">
    <property type="entry name" value="THIOL:DISULFIDE INTERCHANGE PROTEIN DSBE"/>
    <property type="match status" value="1"/>
</dbReference>
<dbReference type="InterPro" id="IPR036249">
    <property type="entry name" value="Thioredoxin-like_sf"/>
</dbReference>
<comment type="subcellular location">
    <subcellularLocation>
        <location evidence="1">Cell envelope</location>
    </subcellularLocation>
</comment>
<protein>
    <submittedName>
        <fullName evidence="8">TlpA family protein disulfide reductase</fullName>
    </submittedName>
</protein>
<gene>
    <name evidence="8" type="ORF">C7M71_017665</name>
</gene>